<dbReference type="Proteomes" id="UP000028504">
    <property type="component" value="Chromosome"/>
</dbReference>
<organism evidence="2 3">
    <name type="scientific">Corynebacterium atypicum</name>
    <dbReference type="NCBI Taxonomy" id="191610"/>
    <lineage>
        <taxon>Bacteria</taxon>
        <taxon>Bacillati</taxon>
        <taxon>Actinomycetota</taxon>
        <taxon>Actinomycetes</taxon>
        <taxon>Mycobacteriales</taxon>
        <taxon>Corynebacteriaceae</taxon>
        <taxon>Corynebacterium</taxon>
    </lineage>
</organism>
<proteinExistence type="predicted"/>
<gene>
    <name evidence="2" type="ORF">CATYP_03590</name>
</gene>
<dbReference type="InterPro" id="IPR004518">
    <property type="entry name" value="MazG-like_dom"/>
</dbReference>
<evidence type="ECO:0000259" key="1">
    <source>
        <dbReference type="Pfam" id="PF03819"/>
    </source>
</evidence>
<name>A0ABN4DBW0_9CORY</name>
<dbReference type="EMBL" id="CP008944">
    <property type="protein sequence ID" value="AIG63894.1"/>
    <property type="molecule type" value="Genomic_DNA"/>
</dbReference>
<accession>A0ABN4DBW0</accession>
<dbReference type="InterPro" id="IPR011551">
    <property type="entry name" value="NTP_PyrPHydrolase_MazG"/>
</dbReference>
<evidence type="ECO:0000313" key="3">
    <source>
        <dbReference type="Proteomes" id="UP000028504"/>
    </source>
</evidence>
<dbReference type="SUPFAM" id="SSF101386">
    <property type="entry name" value="all-alpha NTP pyrophosphatases"/>
    <property type="match status" value="1"/>
</dbReference>
<dbReference type="Pfam" id="PF03819">
    <property type="entry name" value="MazG"/>
    <property type="match status" value="1"/>
</dbReference>
<evidence type="ECO:0000313" key="2">
    <source>
        <dbReference type="EMBL" id="AIG63894.1"/>
    </source>
</evidence>
<dbReference type="PANTHER" id="PTHR30522">
    <property type="entry name" value="NUCLEOSIDE TRIPHOSPHATE PYROPHOSPHOHYDROLASE"/>
    <property type="match status" value="1"/>
</dbReference>
<dbReference type="Gene3D" id="1.10.287.1080">
    <property type="entry name" value="MazG-like"/>
    <property type="match status" value="1"/>
</dbReference>
<feature type="domain" description="NTP pyrophosphohydrolase MazG-like" evidence="1">
    <location>
        <begin position="116"/>
        <end position="195"/>
    </location>
</feature>
<dbReference type="CDD" id="cd11528">
    <property type="entry name" value="NTP-PPase_MazG_Nterm"/>
    <property type="match status" value="1"/>
</dbReference>
<protein>
    <recommendedName>
        <fullName evidence="1">NTP pyrophosphohydrolase MazG-like domain-containing protein</fullName>
    </recommendedName>
</protein>
<reference evidence="2 3" key="1">
    <citation type="submission" date="2014-07" db="EMBL/GenBank/DDBJ databases">
        <title>Complete genome sequence of Corynebacterium atypicum DSM 44849: identifiction of the mycolic acid biosynthesis genes.</title>
        <authorList>
            <person name="Tippelt A."/>
            <person name="Mollmann S."/>
            <person name="Albersmeier A."/>
            <person name="Jaenicke S."/>
            <person name="Ruckert C."/>
            <person name="Tauch A."/>
        </authorList>
    </citation>
    <scope>NUCLEOTIDE SEQUENCE [LARGE SCALE GENOMIC DNA]</scope>
    <source>
        <strain evidence="2 3">R2070</strain>
    </source>
</reference>
<dbReference type="PANTHER" id="PTHR30522:SF0">
    <property type="entry name" value="NUCLEOSIDE TRIPHOSPHATE PYROPHOSPHOHYDROLASE"/>
    <property type="match status" value="1"/>
</dbReference>
<dbReference type="RefSeq" id="WP_038604919.1">
    <property type="nucleotide sequence ID" value="NZ_CP008944.1"/>
</dbReference>
<sequence length="224" mass="23877">MTVVVLDPRWPDMIPAAAFVDAALRLPMDAAPGVPEAALRVMRALATEAGGPGSPPQVAAAAAGTWVTCDPVDPEAIRRRQAGEPVILAPSLADPVRKAVAVMHAARTRGEWEAGQTHASLVPFLIEEAGECAEAARRWSPGAPGADAELVAELSDVLLQVLFHAEIASERGAFTLDDVASRFVAKMRSRAPYLFDGSSGRVSADEQDRLWALGKRRERENPSR</sequence>
<keyword evidence="3" id="KW-1185">Reference proteome</keyword>
<dbReference type="InterPro" id="IPR048015">
    <property type="entry name" value="NTP-PPase_MazG-like_N"/>
</dbReference>